<name>A0A9P8I9P2_9PEZI</name>
<keyword evidence="2" id="KW-1185">Reference proteome</keyword>
<feature type="non-terminal residue" evidence="1">
    <location>
        <position position="183"/>
    </location>
</feature>
<dbReference type="EMBL" id="JAGHQM010004038">
    <property type="protein sequence ID" value="KAH0538075.1"/>
    <property type="molecule type" value="Genomic_DNA"/>
</dbReference>
<dbReference type="AlphaFoldDB" id="A0A9P8I9P2"/>
<comment type="caution">
    <text evidence="1">The sequence shown here is derived from an EMBL/GenBank/DDBJ whole genome shotgun (WGS) entry which is preliminary data.</text>
</comment>
<evidence type="ECO:0008006" key="3">
    <source>
        <dbReference type="Google" id="ProtNLM"/>
    </source>
</evidence>
<gene>
    <name evidence="1" type="ORF">GP486_008802</name>
</gene>
<organism evidence="1 2">
    <name type="scientific">Trichoglossum hirsutum</name>
    <dbReference type="NCBI Taxonomy" id="265104"/>
    <lineage>
        <taxon>Eukaryota</taxon>
        <taxon>Fungi</taxon>
        <taxon>Dikarya</taxon>
        <taxon>Ascomycota</taxon>
        <taxon>Pezizomycotina</taxon>
        <taxon>Geoglossomycetes</taxon>
        <taxon>Geoglossales</taxon>
        <taxon>Geoglossaceae</taxon>
        <taxon>Trichoglossum</taxon>
    </lineage>
</organism>
<sequence>MPSSIHELLIRGVEDAIRCQLKTICSGSDAAALFAQEVDSAGSSIINFPVDGAPPTTKSKHEPDASFWHAQAKYPGVIIEVAYSQKRKKVSRLAEDYLLDSNANVQVVVGLDIEYGGKRSQKATLSVWRTHVIHTDDVDRLEVVQEVADEAFRDDQGNPTNYPGLRLQLSDFAFEGLTEDVVK</sequence>
<dbReference type="Proteomes" id="UP000750711">
    <property type="component" value="Unassembled WGS sequence"/>
</dbReference>
<evidence type="ECO:0000313" key="1">
    <source>
        <dbReference type="EMBL" id="KAH0538075.1"/>
    </source>
</evidence>
<evidence type="ECO:0000313" key="2">
    <source>
        <dbReference type="Proteomes" id="UP000750711"/>
    </source>
</evidence>
<reference evidence="1" key="1">
    <citation type="submission" date="2021-03" db="EMBL/GenBank/DDBJ databases">
        <title>Comparative genomics and phylogenomic investigation of the class Geoglossomycetes provide insights into ecological specialization and systematics.</title>
        <authorList>
            <person name="Melie T."/>
            <person name="Pirro S."/>
            <person name="Miller A.N."/>
            <person name="Quandt A."/>
        </authorList>
    </citation>
    <scope>NUCLEOTIDE SEQUENCE</scope>
    <source>
        <strain evidence="1">CAQ_001_2017</strain>
    </source>
</reference>
<proteinExistence type="predicted"/>
<protein>
    <recommendedName>
        <fullName evidence="3">Restriction endonuclease</fullName>
    </recommendedName>
</protein>
<accession>A0A9P8I9P2</accession>